<comment type="caution">
    <text evidence="1">The sequence shown here is derived from an EMBL/GenBank/DDBJ whole genome shotgun (WGS) entry which is preliminary data.</text>
</comment>
<protein>
    <submittedName>
        <fullName evidence="1">Uncharacterized protein</fullName>
    </submittedName>
</protein>
<evidence type="ECO:0000313" key="2">
    <source>
        <dbReference type="Proteomes" id="UP000019364"/>
    </source>
</evidence>
<name>W7Z1B3_9BACL</name>
<dbReference type="EMBL" id="BAVZ01000037">
    <property type="protein sequence ID" value="GAF10781.1"/>
    <property type="molecule type" value="Genomic_DNA"/>
</dbReference>
<dbReference type="STRING" id="1236976.JCM16418_5001"/>
<sequence length="70" mass="8266">MNIIDSIRIKIEALQEYIDEINEQIEEDFDPMDWSGGNFDDCYELGYSHGRKFGRMTAYKEILAILESER</sequence>
<dbReference type="OrthoDB" id="2662345at2"/>
<keyword evidence="2" id="KW-1185">Reference proteome</keyword>
<dbReference type="Proteomes" id="UP000019364">
    <property type="component" value="Unassembled WGS sequence"/>
</dbReference>
<dbReference type="AlphaFoldDB" id="W7Z1B3"/>
<proteinExistence type="predicted"/>
<accession>W7Z1B3</accession>
<organism evidence="1 2">
    <name type="scientific">Paenibacillus pini JCM 16418</name>
    <dbReference type="NCBI Taxonomy" id="1236976"/>
    <lineage>
        <taxon>Bacteria</taxon>
        <taxon>Bacillati</taxon>
        <taxon>Bacillota</taxon>
        <taxon>Bacilli</taxon>
        <taxon>Bacillales</taxon>
        <taxon>Paenibacillaceae</taxon>
        <taxon>Paenibacillus</taxon>
    </lineage>
</organism>
<evidence type="ECO:0000313" key="1">
    <source>
        <dbReference type="EMBL" id="GAF10781.1"/>
    </source>
</evidence>
<dbReference type="RefSeq" id="WP_036653519.1">
    <property type="nucleotide sequence ID" value="NZ_BAVZ01000037.1"/>
</dbReference>
<gene>
    <name evidence="1" type="ORF">JCM16418_5001</name>
</gene>
<reference evidence="1 2" key="1">
    <citation type="journal article" date="2014" name="Genome Announc.">
        <title>Draft Genome Sequence of Paenibacillus pini JCM 16418T, Isolated from the Rhizosphere of Pine Tree.</title>
        <authorList>
            <person name="Yuki M."/>
            <person name="Oshima K."/>
            <person name="Suda W."/>
            <person name="Oshida Y."/>
            <person name="Kitamura K."/>
            <person name="Iida Y."/>
            <person name="Hattori M."/>
            <person name="Ohkuma M."/>
        </authorList>
    </citation>
    <scope>NUCLEOTIDE SEQUENCE [LARGE SCALE GENOMIC DNA]</scope>
    <source>
        <strain evidence="1 2">JCM 16418</strain>
    </source>
</reference>